<dbReference type="InterPro" id="IPR012877">
    <property type="entry name" value="Dhs-27"/>
</dbReference>
<organism evidence="3">
    <name type="scientific">Nippostrongylus brasiliensis</name>
    <name type="common">Rat hookworm</name>
    <dbReference type="NCBI Taxonomy" id="27835"/>
    <lineage>
        <taxon>Eukaryota</taxon>
        <taxon>Metazoa</taxon>
        <taxon>Ecdysozoa</taxon>
        <taxon>Nematoda</taxon>
        <taxon>Chromadorea</taxon>
        <taxon>Rhabditida</taxon>
        <taxon>Rhabditina</taxon>
        <taxon>Rhabditomorpha</taxon>
        <taxon>Strongyloidea</taxon>
        <taxon>Heligmosomidae</taxon>
        <taxon>Nippostrongylus</taxon>
    </lineage>
</organism>
<reference evidence="1 2" key="2">
    <citation type="submission" date="2018-11" db="EMBL/GenBank/DDBJ databases">
        <authorList>
            <consortium name="Pathogen Informatics"/>
        </authorList>
    </citation>
    <scope>NUCLEOTIDE SEQUENCE [LARGE SCALE GENOMIC DNA]</scope>
</reference>
<dbReference type="Proteomes" id="UP000271162">
    <property type="component" value="Unassembled WGS sequence"/>
</dbReference>
<proteinExistence type="predicted"/>
<reference evidence="3" key="1">
    <citation type="submission" date="2017-02" db="UniProtKB">
        <authorList>
            <consortium name="WormBaseParasite"/>
        </authorList>
    </citation>
    <scope>IDENTIFICATION</scope>
</reference>
<dbReference type="Pfam" id="PF07914">
    <property type="entry name" value="DUF1679"/>
    <property type="match status" value="2"/>
</dbReference>
<sequence>MHIFVPGDGLCSTHVTWDDIEEDMQLSLNTSASFGPDKNVKDIGDGKVSSKLNLPRYRYNWQPQQEELPKNFVVKVRSRQKVLLHFSRMLFLSVHHYHPYRRLRSTPLAKDRAATRWLRVHRNMKATIYSMKKFTESNLAKGYIIMEFYKDMNGAELHRNVTPDSLKPVSSS</sequence>
<dbReference type="InterPro" id="IPR052961">
    <property type="entry name" value="Oxido-Kinase-like_Enzymes"/>
</dbReference>
<dbReference type="AlphaFoldDB" id="A0A0N4XE67"/>
<gene>
    <name evidence="1" type="ORF">NBR_LOCUS820</name>
</gene>
<evidence type="ECO:0000313" key="2">
    <source>
        <dbReference type="Proteomes" id="UP000271162"/>
    </source>
</evidence>
<accession>A0A0N4XE67</accession>
<keyword evidence="2" id="KW-1185">Reference proteome</keyword>
<evidence type="ECO:0000313" key="3">
    <source>
        <dbReference type="WBParaSite" id="NBR_0000081901-mRNA-1"/>
    </source>
</evidence>
<dbReference type="PANTHER" id="PTHR23020:SF12">
    <property type="entry name" value="CHK KINASE-LIKE DOMAIN-CONTAINING PROTEIN"/>
    <property type="match status" value="1"/>
</dbReference>
<dbReference type="EMBL" id="UYSL01000466">
    <property type="protein sequence ID" value="VDL63851.1"/>
    <property type="molecule type" value="Genomic_DNA"/>
</dbReference>
<dbReference type="WBParaSite" id="NBR_0000081901-mRNA-1">
    <property type="protein sequence ID" value="NBR_0000081901-mRNA-1"/>
    <property type="gene ID" value="NBR_0000081901"/>
</dbReference>
<dbReference type="OMA" id="PIHIYEN"/>
<evidence type="ECO:0000313" key="1">
    <source>
        <dbReference type="EMBL" id="VDL63851.1"/>
    </source>
</evidence>
<dbReference type="PANTHER" id="PTHR23020">
    <property type="entry name" value="UNCHARACTERIZED NUCLEAR HORMONE RECEPTOR-RELATED"/>
    <property type="match status" value="1"/>
</dbReference>
<name>A0A0N4XE67_NIPBR</name>
<protein>
    <submittedName>
        <fullName evidence="3">ULP_PROTEASE domain-containing protein</fullName>
    </submittedName>
</protein>